<proteinExistence type="predicted"/>
<accession>A0A067NHH0</accession>
<dbReference type="VEuPathDB" id="FungiDB:PLEOSDRAFT_1089345"/>
<dbReference type="AlphaFoldDB" id="A0A067NHH0"/>
<dbReference type="Proteomes" id="UP000027073">
    <property type="component" value="Unassembled WGS sequence"/>
</dbReference>
<protein>
    <submittedName>
        <fullName evidence="2">Uncharacterized protein</fullName>
    </submittedName>
</protein>
<gene>
    <name evidence="2" type="ORF">PLEOSDRAFT_1089345</name>
</gene>
<organism evidence="2 3">
    <name type="scientific">Pleurotus ostreatus (strain PC15)</name>
    <name type="common">Oyster mushroom</name>
    <dbReference type="NCBI Taxonomy" id="1137138"/>
    <lineage>
        <taxon>Eukaryota</taxon>
        <taxon>Fungi</taxon>
        <taxon>Dikarya</taxon>
        <taxon>Basidiomycota</taxon>
        <taxon>Agaricomycotina</taxon>
        <taxon>Agaricomycetes</taxon>
        <taxon>Agaricomycetidae</taxon>
        <taxon>Agaricales</taxon>
        <taxon>Pleurotineae</taxon>
        <taxon>Pleurotaceae</taxon>
        <taxon>Pleurotus</taxon>
    </lineage>
</organism>
<dbReference type="InParanoid" id="A0A067NHH0"/>
<evidence type="ECO:0000313" key="2">
    <source>
        <dbReference type="EMBL" id="KDQ27463.1"/>
    </source>
</evidence>
<name>A0A067NHH0_PLEO1</name>
<feature type="region of interest" description="Disordered" evidence="1">
    <location>
        <begin position="42"/>
        <end position="78"/>
    </location>
</feature>
<sequence length="78" mass="7856">MLPSTTAPPRVRVSGKGYPFRVTLGSLLLEGLTFGGVVLAPCGATPESDRRSSELTQSSGVDSPTTGAGGSCESAETV</sequence>
<evidence type="ECO:0000313" key="3">
    <source>
        <dbReference type="Proteomes" id="UP000027073"/>
    </source>
</evidence>
<feature type="compositionally biased region" description="Polar residues" evidence="1">
    <location>
        <begin position="54"/>
        <end position="66"/>
    </location>
</feature>
<dbReference type="HOGENOM" id="CLU_2623019_0_0_1"/>
<dbReference type="EMBL" id="KL198008">
    <property type="protein sequence ID" value="KDQ27463.1"/>
    <property type="molecule type" value="Genomic_DNA"/>
</dbReference>
<evidence type="ECO:0000256" key="1">
    <source>
        <dbReference type="SAM" id="MobiDB-lite"/>
    </source>
</evidence>
<reference evidence="3" key="1">
    <citation type="journal article" date="2014" name="Proc. Natl. Acad. Sci. U.S.A.">
        <title>Extensive sampling of basidiomycete genomes demonstrates inadequacy of the white-rot/brown-rot paradigm for wood decay fungi.</title>
        <authorList>
            <person name="Riley R."/>
            <person name="Salamov A.A."/>
            <person name="Brown D.W."/>
            <person name="Nagy L.G."/>
            <person name="Floudas D."/>
            <person name="Held B.W."/>
            <person name="Levasseur A."/>
            <person name="Lombard V."/>
            <person name="Morin E."/>
            <person name="Otillar R."/>
            <person name="Lindquist E.A."/>
            <person name="Sun H."/>
            <person name="LaButti K.M."/>
            <person name="Schmutz J."/>
            <person name="Jabbour D."/>
            <person name="Luo H."/>
            <person name="Baker S.E."/>
            <person name="Pisabarro A.G."/>
            <person name="Walton J.D."/>
            <person name="Blanchette R.A."/>
            <person name="Henrissat B."/>
            <person name="Martin F."/>
            <person name="Cullen D."/>
            <person name="Hibbett D.S."/>
            <person name="Grigoriev I.V."/>
        </authorList>
    </citation>
    <scope>NUCLEOTIDE SEQUENCE [LARGE SCALE GENOMIC DNA]</scope>
    <source>
        <strain evidence="3">PC15</strain>
    </source>
</reference>